<dbReference type="EMBL" id="KI397474">
    <property type="protein sequence ID" value="ERM95753.1"/>
    <property type="molecule type" value="Genomic_DNA"/>
</dbReference>
<proteinExistence type="predicted"/>
<dbReference type="HOGENOM" id="CLU_1789438_0_0_1"/>
<gene>
    <name evidence="1" type="ORF">AMTR_s00023p00247360</name>
</gene>
<name>W1NJS1_AMBTC</name>
<evidence type="ECO:0000313" key="1">
    <source>
        <dbReference type="EMBL" id="ERM95753.1"/>
    </source>
</evidence>
<dbReference type="AlphaFoldDB" id="W1NJS1"/>
<evidence type="ECO:0000313" key="2">
    <source>
        <dbReference type="Proteomes" id="UP000017836"/>
    </source>
</evidence>
<protein>
    <submittedName>
        <fullName evidence="1">Uncharacterized protein</fullName>
    </submittedName>
</protein>
<keyword evidence="2" id="KW-1185">Reference proteome</keyword>
<reference evidence="2" key="1">
    <citation type="journal article" date="2013" name="Science">
        <title>The Amborella genome and the evolution of flowering plants.</title>
        <authorList>
            <consortium name="Amborella Genome Project"/>
        </authorList>
    </citation>
    <scope>NUCLEOTIDE SEQUENCE [LARGE SCALE GENOMIC DNA]</scope>
</reference>
<dbReference type="Proteomes" id="UP000017836">
    <property type="component" value="Unassembled WGS sequence"/>
</dbReference>
<dbReference type="Gramene" id="ERM95753">
    <property type="protein sequence ID" value="ERM95753"/>
    <property type="gene ID" value="AMTR_s00023p00247360"/>
</dbReference>
<organism evidence="1 2">
    <name type="scientific">Amborella trichopoda</name>
    <dbReference type="NCBI Taxonomy" id="13333"/>
    <lineage>
        <taxon>Eukaryota</taxon>
        <taxon>Viridiplantae</taxon>
        <taxon>Streptophyta</taxon>
        <taxon>Embryophyta</taxon>
        <taxon>Tracheophyta</taxon>
        <taxon>Spermatophyta</taxon>
        <taxon>Magnoliopsida</taxon>
        <taxon>Amborellales</taxon>
        <taxon>Amborellaceae</taxon>
        <taxon>Amborella</taxon>
    </lineage>
</organism>
<accession>W1NJS1</accession>
<sequence length="145" mass="16341">MPTTQNDIGILPLQNPRHGIKTMMTITPEILEEFYLQEPLIQPQDIEMIPSEEIEQDDYLSSNSLVVIRDKEGHPTQKTIQLEGACEDVDSWSKTDPLTPLLMGLLLRLQDMVDTSSQLGSELAHYKKGWGILPPCHKHPRGGNL</sequence>